<evidence type="ECO:0000313" key="2">
    <source>
        <dbReference type="EMBL" id="NYG37214.1"/>
    </source>
</evidence>
<dbReference type="InterPro" id="IPR024072">
    <property type="entry name" value="DHFR-like_dom_sf"/>
</dbReference>
<comment type="caution">
    <text evidence="2">The sequence shown here is derived from an EMBL/GenBank/DDBJ whole genome shotgun (WGS) entry which is preliminary data.</text>
</comment>
<dbReference type="PANTHER" id="PTHR38011:SF12">
    <property type="entry name" value="BIFUNCTIONAL DEAMINASE-REDUCTASE DOMAIN PROTEIN"/>
    <property type="match status" value="1"/>
</dbReference>
<dbReference type="PANTHER" id="PTHR38011">
    <property type="entry name" value="DIHYDROFOLATE REDUCTASE FAMILY PROTEIN (AFU_ORTHOLOGUE AFUA_8G06820)"/>
    <property type="match status" value="1"/>
</dbReference>
<dbReference type="SUPFAM" id="SSF53597">
    <property type="entry name" value="Dihydrofolate reductase-like"/>
    <property type="match status" value="1"/>
</dbReference>
<reference evidence="2 3" key="1">
    <citation type="submission" date="2020-07" db="EMBL/GenBank/DDBJ databases">
        <title>Sequencing the genomes of 1000 actinobacteria strains.</title>
        <authorList>
            <person name="Klenk H.-P."/>
        </authorList>
    </citation>
    <scope>NUCLEOTIDE SEQUENCE [LARGE SCALE GENOMIC DNA]</scope>
    <source>
        <strain evidence="2 3">DSM 24723</strain>
    </source>
</reference>
<dbReference type="GO" id="GO:0008703">
    <property type="term" value="F:5-amino-6-(5-phosphoribosylamino)uracil reductase activity"/>
    <property type="evidence" value="ECO:0007669"/>
    <property type="project" value="InterPro"/>
</dbReference>
<sequence length="219" mass="23488">MSLVRITQLAVSLDGYATGEGQSVDAPFGHAGGRLMEWMAATRLGAHVHGQPATAPFGVDDAMVHAGWDGSIGAEIMGRRKFTPQTGPWADDGWRGWWGEEPPFETPVFVMTHHPRPSIEMANGTSFHFVDGSPEEVLAMAREAAGGTDVRIGGGPTVVRQFLAAGLVDHAHLVIVPIILGRGVSLWEGLEGIEERYDMRSVVSPTTGVTHLTMQRRAG</sequence>
<dbReference type="RefSeq" id="WP_179462619.1">
    <property type="nucleotide sequence ID" value="NZ_JACBZX010000001.1"/>
</dbReference>
<keyword evidence="3" id="KW-1185">Reference proteome</keyword>
<protein>
    <submittedName>
        <fullName evidence="2">Dihydrofolate reductase</fullName>
    </submittedName>
</protein>
<gene>
    <name evidence="2" type="ORF">BJY28_001683</name>
</gene>
<dbReference type="InterPro" id="IPR002734">
    <property type="entry name" value="RibDG_C"/>
</dbReference>
<accession>A0A852XA38</accession>
<evidence type="ECO:0000259" key="1">
    <source>
        <dbReference type="Pfam" id="PF01872"/>
    </source>
</evidence>
<dbReference type="Pfam" id="PF01872">
    <property type="entry name" value="RibD_C"/>
    <property type="match status" value="1"/>
</dbReference>
<dbReference type="GO" id="GO:0009231">
    <property type="term" value="P:riboflavin biosynthetic process"/>
    <property type="evidence" value="ECO:0007669"/>
    <property type="project" value="InterPro"/>
</dbReference>
<feature type="domain" description="Bacterial bifunctional deaminase-reductase C-terminal" evidence="1">
    <location>
        <begin position="7"/>
        <end position="190"/>
    </location>
</feature>
<dbReference type="Proteomes" id="UP000592181">
    <property type="component" value="Unassembled WGS sequence"/>
</dbReference>
<proteinExistence type="predicted"/>
<organism evidence="2 3">
    <name type="scientific">Janibacter alkaliphilus</name>
    <dbReference type="NCBI Taxonomy" id="1069963"/>
    <lineage>
        <taxon>Bacteria</taxon>
        <taxon>Bacillati</taxon>
        <taxon>Actinomycetota</taxon>
        <taxon>Actinomycetes</taxon>
        <taxon>Micrococcales</taxon>
        <taxon>Intrasporangiaceae</taxon>
        <taxon>Janibacter</taxon>
    </lineage>
</organism>
<dbReference type="AlphaFoldDB" id="A0A852XA38"/>
<dbReference type="EMBL" id="JACBZX010000001">
    <property type="protein sequence ID" value="NYG37214.1"/>
    <property type="molecule type" value="Genomic_DNA"/>
</dbReference>
<name>A0A852XA38_9MICO</name>
<dbReference type="Gene3D" id="3.40.430.10">
    <property type="entry name" value="Dihydrofolate Reductase, subunit A"/>
    <property type="match status" value="1"/>
</dbReference>
<evidence type="ECO:0000313" key="3">
    <source>
        <dbReference type="Proteomes" id="UP000592181"/>
    </source>
</evidence>
<dbReference type="InterPro" id="IPR050765">
    <property type="entry name" value="Riboflavin_Biosynth_HTPR"/>
</dbReference>